<evidence type="ECO:0000256" key="2">
    <source>
        <dbReference type="RuleBase" id="RU003452"/>
    </source>
</evidence>
<dbReference type="Gene3D" id="3.30.2140.10">
    <property type="entry name" value="Arylamine N-acetyltransferase"/>
    <property type="match status" value="1"/>
</dbReference>
<name>A0AAJ6BQ57_9SPHN</name>
<protein>
    <submittedName>
        <fullName evidence="3">Arylamine N-acetyltransferase</fullName>
    </submittedName>
</protein>
<evidence type="ECO:0000313" key="3">
    <source>
        <dbReference type="EMBL" id="WEK47155.1"/>
    </source>
</evidence>
<organism evidence="3 4">
    <name type="scientific">Candidatus Andeanibacterium colombiense</name>
    <dbReference type="NCBI Taxonomy" id="3121345"/>
    <lineage>
        <taxon>Bacteria</taxon>
        <taxon>Pseudomonadati</taxon>
        <taxon>Pseudomonadota</taxon>
        <taxon>Alphaproteobacteria</taxon>
        <taxon>Sphingomonadales</taxon>
        <taxon>Sphingomonadaceae</taxon>
        <taxon>Candidatus Andeanibacterium</taxon>
    </lineage>
</organism>
<dbReference type="AlphaFoldDB" id="A0AAJ6BQ57"/>
<dbReference type="PANTHER" id="PTHR11786:SF0">
    <property type="entry name" value="ARYLAMINE N-ACETYLTRANSFERASE 4-RELATED"/>
    <property type="match status" value="1"/>
</dbReference>
<dbReference type="EMBL" id="CP119316">
    <property type="protein sequence ID" value="WEK47155.1"/>
    <property type="molecule type" value="Genomic_DNA"/>
</dbReference>
<dbReference type="GO" id="GO:0016407">
    <property type="term" value="F:acetyltransferase activity"/>
    <property type="evidence" value="ECO:0007669"/>
    <property type="project" value="InterPro"/>
</dbReference>
<proteinExistence type="inferred from homology"/>
<comment type="similarity">
    <text evidence="1 2">Belongs to the arylamine N-acetyltransferase family.</text>
</comment>
<dbReference type="InterPro" id="IPR038765">
    <property type="entry name" value="Papain-like_cys_pep_sf"/>
</dbReference>
<dbReference type="PANTHER" id="PTHR11786">
    <property type="entry name" value="N-HYDROXYARYLAMINE O-ACETYLTRANSFERASE"/>
    <property type="match status" value="1"/>
</dbReference>
<dbReference type="Pfam" id="PF00797">
    <property type="entry name" value="Acetyltransf_2"/>
    <property type="match status" value="1"/>
</dbReference>
<dbReference type="PRINTS" id="PR01543">
    <property type="entry name" value="ANATRNSFRASE"/>
</dbReference>
<dbReference type="InterPro" id="IPR001447">
    <property type="entry name" value="Arylamine_N-AcTrfase"/>
</dbReference>
<dbReference type="Gene3D" id="2.40.128.150">
    <property type="entry name" value="Cysteine proteinases"/>
    <property type="match status" value="1"/>
</dbReference>
<dbReference type="SUPFAM" id="SSF54001">
    <property type="entry name" value="Cysteine proteinases"/>
    <property type="match status" value="1"/>
</dbReference>
<accession>A0AAJ6BQ57</accession>
<dbReference type="KEGG" id="acob:P0Y56_02405"/>
<evidence type="ECO:0000256" key="1">
    <source>
        <dbReference type="ARBA" id="ARBA00006547"/>
    </source>
</evidence>
<reference evidence="3" key="1">
    <citation type="submission" date="2023-03" db="EMBL/GenBank/DDBJ databases">
        <title>Andean soil-derived lignocellulolytic bacterial consortium as a source of novel taxa and putative plastic-active enzymes.</title>
        <authorList>
            <person name="Diaz-Garcia L."/>
            <person name="Chuvochina M."/>
            <person name="Feuerriegel G."/>
            <person name="Bunk B."/>
            <person name="Sproer C."/>
            <person name="Streit W.R."/>
            <person name="Rodriguez L.M."/>
            <person name="Overmann J."/>
            <person name="Jimenez D.J."/>
        </authorList>
    </citation>
    <scope>NUCLEOTIDE SEQUENCE</scope>
    <source>
        <strain evidence="3">MAG 26</strain>
    </source>
</reference>
<gene>
    <name evidence="3" type="ORF">P0Y56_02405</name>
</gene>
<evidence type="ECO:0000313" key="4">
    <source>
        <dbReference type="Proteomes" id="UP001218362"/>
    </source>
</evidence>
<sequence length="264" mass="28801">MPFDLGAYLARIGLDRIRPGIAGLAAMQQAQLRAVTFENFDPLLGRVPLLGVENIFAKVVERGRGGYCFELNSLFKAALEAAGFAPRRMLARVRMRGGEQAPRSHLILRVEADGQESLADAGFGGPGSLVPLDLAVREPQQAPNGTYRFIDTPASGEVVLERLDGGEWLQLYGFDTAYVTDGEVAAAHHLCATWSDAPFSSHLLLNAYRGDTRYGLFDRMLTVERTDGSETCEIAGFEEFAELIGRVGPKLDIDDLVAAWERLA</sequence>
<dbReference type="Proteomes" id="UP001218362">
    <property type="component" value="Chromosome"/>
</dbReference>